<proteinExistence type="predicted"/>
<organism evidence="1 2">
    <name type="scientific">Brassica cretica</name>
    <name type="common">Mustard</name>
    <dbReference type="NCBI Taxonomy" id="69181"/>
    <lineage>
        <taxon>Eukaryota</taxon>
        <taxon>Viridiplantae</taxon>
        <taxon>Streptophyta</taxon>
        <taxon>Embryophyta</taxon>
        <taxon>Tracheophyta</taxon>
        <taxon>Spermatophyta</taxon>
        <taxon>Magnoliopsida</taxon>
        <taxon>eudicotyledons</taxon>
        <taxon>Gunneridae</taxon>
        <taxon>Pentapetalae</taxon>
        <taxon>rosids</taxon>
        <taxon>malvids</taxon>
        <taxon>Brassicales</taxon>
        <taxon>Brassicaceae</taxon>
        <taxon>Brassiceae</taxon>
        <taxon>Brassica</taxon>
    </lineage>
</organism>
<comment type="caution">
    <text evidence="1">The sequence shown here is derived from an EMBL/GenBank/DDBJ whole genome shotgun (WGS) entry which is preliminary data.</text>
</comment>
<dbReference type="EMBL" id="QGKW02001988">
    <property type="protein sequence ID" value="KAF2552152.1"/>
    <property type="molecule type" value="Genomic_DNA"/>
</dbReference>
<dbReference type="Proteomes" id="UP000712281">
    <property type="component" value="Unassembled WGS sequence"/>
</dbReference>
<name>A0A8S9H7D0_BRACR</name>
<gene>
    <name evidence="1" type="ORF">F2Q68_00033713</name>
</gene>
<evidence type="ECO:0000313" key="2">
    <source>
        <dbReference type="Proteomes" id="UP000712281"/>
    </source>
</evidence>
<accession>A0A8S9H7D0</accession>
<dbReference type="AlphaFoldDB" id="A0A8S9H7D0"/>
<evidence type="ECO:0000313" key="1">
    <source>
        <dbReference type="EMBL" id="KAF2552152.1"/>
    </source>
</evidence>
<reference evidence="1" key="1">
    <citation type="submission" date="2019-12" db="EMBL/GenBank/DDBJ databases">
        <title>Genome sequencing and annotation of Brassica cretica.</title>
        <authorList>
            <person name="Studholme D.J."/>
            <person name="Sarris P.F."/>
        </authorList>
    </citation>
    <scope>NUCLEOTIDE SEQUENCE</scope>
    <source>
        <strain evidence="1">PFS-001/15</strain>
        <tissue evidence="1">Leaf</tissue>
    </source>
</reference>
<sequence>MTSVTVVVATPVKTDLRSDGGGDERLGMGEMAMVVMVTSDGGGDFASRRVFSFLYHLRTPSSLSLSRFSDS</sequence>
<protein>
    <submittedName>
        <fullName evidence="1">Uncharacterized protein</fullName>
    </submittedName>
</protein>